<gene>
    <name evidence="1" type="ORF">F383_36609</name>
</gene>
<protein>
    <submittedName>
        <fullName evidence="1">Uncharacterized protein</fullName>
    </submittedName>
</protein>
<organism evidence="1 2">
    <name type="scientific">Gossypium arboreum</name>
    <name type="common">Tree cotton</name>
    <name type="synonym">Gossypium nanking</name>
    <dbReference type="NCBI Taxonomy" id="29729"/>
    <lineage>
        <taxon>Eukaryota</taxon>
        <taxon>Viridiplantae</taxon>
        <taxon>Streptophyta</taxon>
        <taxon>Embryophyta</taxon>
        <taxon>Tracheophyta</taxon>
        <taxon>Spermatophyta</taxon>
        <taxon>Magnoliopsida</taxon>
        <taxon>eudicotyledons</taxon>
        <taxon>Gunneridae</taxon>
        <taxon>Pentapetalae</taxon>
        <taxon>rosids</taxon>
        <taxon>malvids</taxon>
        <taxon>Malvales</taxon>
        <taxon>Malvaceae</taxon>
        <taxon>Malvoideae</taxon>
        <taxon>Gossypium</taxon>
    </lineage>
</organism>
<sequence>MWSACVRRSRPC</sequence>
<proteinExistence type="predicted"/>
<comment type="caution">
    <text evidence="1">The sequence shown here is derived from an EMBL/GenBank/DDBJ whole genome shotgun (WGS) entry which is preliminary data.</text>
</comment>
<name>A0A0B0MEE2_GOSAR</name>
<reference evidence="2" key="1">
    <citation type="submission" date="2014-09" db="EMBL/GenBank/DDBJ databases">
        <authorList>
            <person name="Mudge J."/>
            <person name="Ramaraj T."/>
            <person name="Lindquist I.E."/>
            <person name="Bharti A.K."/>
            <person name="Sundararajan A."/>
            <person name="Cameron C.T."/>
            <person name="Woodward J.E."/>
            <person name="May G.D."/>
            <person name="Brubaker C."/>
            <person name="Broadhvest J."/>
            <person name="Wilkins T.A."/>
        </authorList>
    </citation>
    <scope>NUCLEOTIDE SEQUENCE</scope>
    <source>
        <strain evidence="2">cv. AKA8401</strain>
    </source>
</reference>
<dbReference type="EMBL" id="JRRC01001294">
    <property type="protein sequence ID" value="KHF97265.1"/>
    <property type="molecule type" value="Genomic_DNA"/>
</dbReference>
<evidence type="ECO:0000313" key="2">
    <source>
        <dbReference type="Proteomes" id="UP000032142"/>
    </source>
</evidence>
<accession>A0A0B0MEE2</accession>
<dbReference type="Proteomes" id="UP000032142">
    <property type="component" value="Unassembled WGS sequence"/>
</dbReference>
<evidence type="ECO:0000313" key="1">
    <source>
        <dbReference type="EMBL" id="KHF97265.1"/>
    </source>
</evidence>
<keyword evidence="2" id="KW-1185">Reference proteome</keyword>